<dbReference type="AlphaFoldDB" id="M1D918"/>
<reference evidence="1" key="2">
    <citation type="submission" date="2015-06" db="UniProtKB">
        <authorList>
            <consortium name="EnsemblPlants"/>
        </authorList>
    </citation>
    <scope>IDENTIFICATION</scope>
    <source>
        <strain evidence="1">DM1-3 516 R44</strain>
    </source>
</reference>
<dbReference type="OMA" id="NEGSHAM"/>
<dbReference type="Proteomes" id="UP000011115">
    <property type="component" value="Unassembled WGS sequence"/>
</dbReference>
<dbReference type="Gramene" id="PGSC0003DMT400085233">
    <property type="protein sequence ID" value="PGSC0003DMT400085233"/>
    <property type="gene ID" value="PGSC0003DMG400034804"/>
</dbReference>
<evidence type="ECO:0000313" key="1">
    <source>
        <dbReference type="EnsemblPlants" id="PGSC0003DMT400085233"/>
    </source>
</evidence>
<dbReference type="HOGENOM" id="CLU_1707378_0_0_1"/>
<reference evidence="2" key="1">
    <citation type="journal article" date="2011" name="Nature">
        <title>Genome sequence and analysis of the tuber crop potato.</title>
        <authorList>
            <consortium name="The Potato Genome Sequencing Consortium"/>
        </authorList>
    </citation>
    <scope>NUCLEOTIDE SEQUENCE [LARGE SCALE GENOMIC DNA]</scope>
    <source>
        <strain evidence="2">cv. DM1-3 516 R44</strain>
    </source>
</reference>
<dbReference type="EnsemblPlants" id="PGSC0003DMT400085233">
    <property type="protein sequence ID" value="PGSC0003DMT400085233"/>
    <property type="gene ID" value="PGSC0003DMG400034804"/>
</dbReference>
<proteinExistence type="predicted"/>
<keyword evidence="2" id="KW-1185">Reference proteome</keyword>
<dbReference type="InParanoid" id="M1D918"/>
<protein>
    <submittedName>
        <fullName evidence="1">Uncharacterized protein</fullName>
    </submittedName>
</protein>
<evidence type="ECO:0000313" key="2">
    <source>
        <dbReference type="Proteomes" id="UP000011115"/>
    </source>
</evidence>
<accession>M1D918</accession>
<sequence>MIKMNNSTCTRKPAITLECNREVEFPTSSCASSYPKKQGIDVWAGTFQSHHVDHRRGAFPTSQTMITYSSHPSSNVSCSLYSDEVEGRKEGTIIHEVVDLRESFTTLRRYFDDCLQMFEMVKFMVQEIQATHHEVEPKDLLLEIKQATSCEDKL</sequence>
<name>M1D918_SOLTU</name>
<dbReference type="PaxDb" id="4113-PGSC0003DMT400085233"/>
<organism evidence="1 2">
    <name type="scientific">Solanum tuberosum</name>
    <name type="common">Potato</name>
    <dbReference type="NCBI Taxonomy" id="4113"/>
    <lineage>
        <taxon>Eukaryota</taxon>
        <taxon>Viridiplantae</taxon>
        <taxon>Streptophyta</taxon>
        <taxon>Embryophyta</taxon>
        <taxon>Tracheophyta</taxon>
        <taxon>Spermatophyta</taxon>
        <taxon>Magnoliopsida</taxon>
        <taxon>eudicotyledons</taxon>
        <taxon>Gunneridae</taxon>
        <taxon>Pentapetalae</taxon>
        <taxon>asterids</taxon>
        <taxon>lamiids</taxon>
        <taxon>Solanales</taxon>
        <taxon>Solanaceae</taxon>
        <taxon>Solanoideae</taxon>
        <taxon>Solaneae</taxon>
        <taxon>Solanum</taxon>
    </lineage>
</organism>